<dbReference type="Proteomes" id="UP000789845">
    <property type="component" value="Unassembled WGS sequence"/>
</dbReference>
<proteinExistence type="predicted"/>
<comment type="caution">
    <text evidence="1">The sequence shown here is derived from an EMBL/GenBank/DDBJ whole genome shotgun (WGS) entry which is preliminary data.</text>
</comment>
<dbReference type="AlphaFoldDB" id="A0A9C7G5U0"/>
<evidence type="ECO:0000313" key="2">
    <source>
        <dbReference type="Proteomes" id="UP000789845"/>
    </source>
</evidence>
<keyword evidence="2" id="KW-1185">Reference proteome</keyword>
<evidence type="ECO:0008006" key="3">
    <source>
        <dbReference type="Google" id="ProtNLM"/>
    </source>
</evidence>
<organism evidence="1 2">
    <name type="scientific">Pseudoneobacillus rhizosphaerae</name>
    <dbReference type="NCBI Taxonomy" id="2880968"/>
    <lineage>
        <taxon>Bacteria</taxon>
        <taxon>Bacillati</taxon>
        <taxon>Bacillota</taxon>
        <taxon>Bacilli</taxon>
        <taxon>Bacillales</taxon>
        <taxon>Bacillaceae</taxon>
        <taxon>Pseudoneobacillus</taxon>
    </lineage>
</organism>
<protein>
    <recommendedName>
        <fullName evidence="3">YbxH family protein</fullName>
    </recommendedName>
</protein>
<name>A0A9C7G5U0_9BACI</name>
<sequence>MGAVERNGYVFEPEFSVINQKGAIHVYHAGEFVEEIQFDYMGDFPEPGYLEELINTYCENHQI</sequence>
<dbReference type="Pfam" id="PF17340">
    <property type="entry name" value="DUF5370"/>
    <property type="match status" value="1"/>
</dbReference>
<dbReference type="InterPro" id="IPR035314">
    <property type="entry name" value="DUF5370"/>
</dbReference>
<dbReference type="RefSeq" id="WP_230494625.1">
    <property type="nucleotide sequence ID" value="NZ_CAKJTG010000001.1"/>
</dbReference>
<gene>
    <name evidence="1" type="ORF">NEOCIP111885_00022</name>
</gene>
<accession>A0A9C7G5U0</accession>
<dbReference type="EMBL" id="CAKJTG010000001">
    <property type="protein sequence ID" value="CAG9606334.1"/>
    <property type="molecule type" value="Genomic_DNA"/>
</dbReference>
<evidence type="ECO:0000313" key="1">
    <source>
        <dbReference type="EMBL" id="CAG9606334.1"/>
    </source>
</evidence>
<reference evidence="1" key="1">
    <citation type="submission" date="2021-10" db="EMBL/GenBank/DDBJ databases">
        <authorList>
            <person name="Criscuolo A."/>
        </authorList>
    </citation>
    <scope>NUCLEOTIDE SEQUENCE</scope>
    <source>
        <strain evidence="1">CIP111885</strain>
    </source>
</reference>